<dbReference type="AlphaFoldDB" id="A0A060HKF9"/>
<dbReference type="HOGENOM" id="CLU_083287_18_2_2"/>
<feature type="domain" description="HTH marR-type" evidence="4">
    <location>
        <begin position="1"/>
        <end position="121"/>
    </location>
</feature>
<keyword evidence="2" id="KW-0238">DNA-binding</keyword>
<dbReference type="PROSITE" id="PS50995">
    <property type="entry name" value="HTH_MARR_2"/>
    <property type="match status" value="1"/>
</dbReference>
<dbReference type="KEGG" id="nvn:NVIE_027230"/>
<keyword evidence="3" id="KW-0804">Transcription</keyword>
<organism evidence="5 6">
    <name type="scientific">Nitrososphaera viennensis EN76</name>
    <dbReference type="NCBI Taxonomy" id="926571"/>
    <lineage>
        <taxon>Archaea</taxon>
        <taxon>Nitrososphaerota</taxon>
        <taxon>Nitrososphaeria</taxon>
        <taxon>Nitrososphaerales</taxon>
        <taxon>Nitrososphaeraceae</taxon>
        <taxon>Nitrososphaera</taxon>
    </lineage>
</organism>
<dbReference type="GeneID" id="74947961"/>
<accession>A0A060HKF9</accession>
<dbReference type="Pfam" id="PF01047">
    <property type="entry name" value="MarR"/>
    <property type="match status" value="1"/>
</dbReference>
<keyword evidence="6" id="KW-1185">Reference proteome</keyword>
<protein>
    <submittedName>
        <fullName evidence="5">Putative transcriptional regulator</fullName>
    </submittedName>
</protein>
<dbReference type="InterPro" id="IPR036390">
    <property type="entry name" value="WH_DNA-bd_sf"/>
</dbReference>
<gene>
    <name evidence="5" type="ORF">NVIE_027230</name>
</gene>
<evidence type="ECO:0000256" key="1">
    <source>
        <dbReference type="ARBA" id="ARBA00023015"/>
    </source>
</evidence>
<dbReference type="Gene3D" id="1.10.10.10">
    <property type="entry name" value="Winged helix-like DNA-binding domain superfamily/Winged helix DNA-binding domain"/>
    <property type="match status" value="1"/>
</dbReference>
<proteinExistence type="predicted"/>
<dbReference type="STRING" id="926571.NVIE_027230"/>
<dbReference type="Proteomes" id="UP000027093">
    <property type="component" value="Chromosome"/>
</dbReference>
<dbReference type="SUPFAM" id="SSF46785">
    <property type="entry name" value="Winged helix' DNA-binding domain"/>
    <property type="match status" value="1"/>
</dbReference>
<sequence>MMQKAFDFDLQKSVGISWSQAKVIMTLAQKNGMAQKEIADGICIEAPTLVPIIDKMEREGLVERRQDEADRRNNRVYLTERSRSLQHAIDESIARVRKVAYKGIAKDDLDTTRHVLDMISKNVADYLESQQKTPVAEIQQKAARQ</sequence>
<dbReference type="InterPro" id="IPR000835">
    <property type="entry name" value="HTH_MarR-typ"/>
</dbReference>
<dbReference type="RefSeq" id="WP_075055646.1">
    <property type="nucleotide sequence ID" value="NZ_CP007536.1"/>
</dbReference>
<evidence type="ECO:0000256" key="2">
    <source>
        <dbReference type="ARBA" id="ARBA00023125"/>
    </source>
</evidence>
<dbReference type="GO" id="GO:0003677">
    <property type="term" value="F:DNA binding"/>
    <property type="evidence" value="ECO:0007669"/>
    <property type="project" value="UniProtKB-KW"/>
</dbReference>
<evidence type="ECO:0000313" key="6">
    <source>
        <dbReference type="Proteomes" id="UP000027093"/>
    </source>
</evidence>
<evidence type="ECO:0000313" key="5">
    <source>
        <dbReference type="EMBL" id="AIC16999.1"/>
    </source>
</evidence>
<dbReference type="InterPro" id="IPR036388">
    <property type="entry name" value="WH-like_DNA-bd_sf"/>
</dbReference>
<dbReference type="PANTHER" id="PTHR42756:SF1">
    <property type="entry name" value="TRANSCRIPTIONAL REPRESSOR OF EMRAB OPERON"/>
    <property type="match status" value="1"/>
</dbReference>
<reference evidence="5 6" key="1">
    <citation type="journal article" date="2014" name="Int. J. Syst. Evol. Microbiol.">
        <title>Nitrososphaera viennensis gen. nov., sp. nov., an aerobic and mesophilic, ammonia-oxidizing archaeon from soil and a member of the archaeal phylum Thaumarchaeota.</title>
        <authorList>
            <person name="Stieglmeier M."/>
            <person name="Klingl A."/>
            <person name="Alves R.J."/>
            <person name="Rittmann S.K."/>
            <person name="Melcher M."/>
            <person name="Leisch N."/>
            <person name="Schleper C."/>
        </authorList>
    </citation>
    <scope>NUCLEOTIDE SEQUENCE [LARGE SCALE GENOMIC DNA]</scope>
    <source>
        <strain evidence="5">EN76</strain>
    </source>
</reference>
<dbReference type="GO" id="GO:0003700">
    <property type="term" value="F:DNA-binding transcription factor activity"/>
    <property type="evidence" value="ECO:0007669"/>
    <property type="project" value="InterPro"/>
</dbReference>
<evidence type="ECO:0000256" key="3">
    <source>
        <dbReference type="ARBA" id="ARBA00023163"/>
    </source>
</evidence>
<dbReference type="SMART" id="SM00347">
    <property type="entry name" value="HTH_MARR"/>
    <property type="match status" value="1"/>
</dbReference>
<name>A0A060HKF9_9ARCH</name>
<dbReference type="PANTHER" id="PTHR42756">
    <property type="entry name" value="TRANSCRIPTIONAL REGULATOR, MARR"/>
    <property type="match status" value="1"/>
</dbReference>
<dbReference type="EMBL" id="CP007536">
    <property type="protein sequence ID" value="AIC16999.1"/>
    <property type="molecule type" value="Genomic_DNA"/>
</dbReference>
<dbReference type="OrthoDB" id="10712at2157"/>
<keyword evidence="1" id="KW-0805">Transcription regulation</keyword>
<dbReference type="PRINTS" id="PR00598">
    <property type="entry name" value="HTHMARR"/>
</dbReference>
<evidence type="ECO:0000259" key="4">
    <source>
        <dbReference type="PROSITE" id="PS50995"/>
    </source>
</evidence>